<organism evidence="2">
    <name type="scientific">marine metagenome</name>
    <dbReference type="NCBI Taxonomy" id="408172"/>
    <lineage>
        <taxon>unclassified sequences</taxon>
        <taxon>metagenomes</taxon>
        <taxon>ecological metagenomes</taxon>
    </lineage>
</organism>
<dbReference type="InterPro" id="IPR050273">
    <property type="entry name" value="GppA/Ppx_hydrolase"/>
</dbReference>
<name>A0A382DBV6_9ZZZZ</name>
<dbReference type="InterPro" id="IPR003695">
    <property type="entry name" value="Ppx_GppA_N"/>
</dbReference>
<dbReference type="Pfam" id="PF02541">
    <property type="entry name" value="Ppx-GppA"/>
    <property type="match status" value="1"/>
</dbReference>
<proteinExistence type="predicted"/>
<reference evidence="2" key="1">
    <citation type="submission" date="2018-05" db="EMBL/GenBank/DDBJ databases">
        <authorList>
            <person name="Lanie J.A."/>
            <person name="Ng W.-L."/>
            <person name="Kazmierczak K.M."/>
            <person name="Andrzejewski T.M."/>
            <person name="Davidsen T.M."/>
            <person name="Wayne K.J."/>
            <person name="Tettelin H."/>
            <person name="Glass J.I."/>
            <person name="Rusch D."/>
            <person name="Podicherti R."/>
            <person name="Tsui H.-C.T."/>
            <person name="Winkler M.E."/>
        </authorList>
    </citation>
    <scope>NUCLEOTIDE SEQUENCE</scope>
</reference>
<protein>
    <recommendedName>
        <fullName evidence="1">Ppx/GppA phosphatase N-terminal domain-containing protein</fullName>
    </recommendedName>
</protein>
<gene>
    <name evidence="2" type="ORF">METZ01_LOCUS187991</name>
</gene>
<dbReference type="Gene3D" id="3.30.420.40">
    <property type="match status" value="1"/>
</dbReference>
<feature type="non-terminal residue" evidence="2">
    <location>
        <position position="153"/>
    </location>
</feature>
<evidence type="ECO:0000259" key="1">
    <source>
        <dbReference type="Pfam" id="PF02541"/>
    </source>
</evidence>
<dbReference type="Gene3D" id="3.30.420.150">
    <property type="entry name" value="Exopolyphosphatase. Domain 2"/>
    <property type="match status" value="1"/>
</dbReference>
<dbReference type="PANTHER" id="PTHR30005">
    <property type="entry name" value="EXOPOLYPHOSPHATASE"/>
    <property type="match status" value="1"/>
</dbReference>
<sequence>MRRGVIDIGTNSVKLLIADLSEGGGISPRLETSRQTRLGQGLYTSGKLQPDPIRATVAAVNELLALAKRNDCGDTRIIATSAVREAANSGELLDALGQAVDVLSGGDEARLAFAGAVSCPCLPNDPALVLDVGGGSTEFIVGDAGGMRFYMSL</sequence>
<accession>A0A382DBV6</accession>
<dbReference type="InterPro" id="IPR043129">
    <property type="entry name" value="ATPase_NBD"/>
</dbReference>
<dbReference type="GO" id="GO:0016462">
    <property type="term" value="F:pyrophosphatase activity"/>
    <property type="evidence" value="ECO:0007669"/>
    <property type="project" value="TreeGrafter"/>
</dbReference>
<evidence type="ECO:0000313" key="2">
    <source>
        <dbReference type="EMBL" id="SVB35137.1"/>
    </source>
</evidence>
<dbReference type="EMBL" id="UINC01038307">
    <property type="protein sequence ID" value="SVB35137.1"/>
    <property type="molecule type" value="Genomic_DNA"/>
</dbReference>
<dbReference type="PANTHER" id="PTHR30005:SF0">
    <property type="entry name" value="RETROGRADE REGULATION PROTEIN 2"/>
    <property type="match status" value="1"/>
</dbReference>
<feature type="domain" description="Ppx/GppA phosphatase N-terminal" evidence="1">
    <location>
        <begin position="21"/>
        <end position="153"/>
    </location>
</feature>
<dbReference type="AlphaFoldDB" id="A0A382DBV6"/>
<dbReference type="SUPFAM" id="SSF53067">
    <property type="entry name" value="Actin-like ATPase domain"/>
    <property type="match status" value="2"/>
</dbReference>